<keyword evidence="8" id="KW-0496">Mitochondrion</keyword>
<keyword evidence="5" id="KW-0809">Transit peptide</keyword>
<dbReference type="PANTHER" id="PTHR14360">
    <property type="entry name" value="PROTEIN FMP32, MITOCHONDRIAL"/>
    <property type="match status" value="1"/>
</dbReference>
<dbReference type="GO" id="GO:0016020">
    <property type="term" value="C:membrane"/>
    <property type="evidence" value="ECO:0007669"/>
    <property type="project" value="UniProtKB-SubCell"/>
</dbReference>
<keyword evidence="4 11" id="KW-0812">Transmembrane</keyword>
<gene>
    <name evidence="12" type="ORF">LLEC1_03341</name>
</gene>
<dbReference type="FunFam" id="1.20.5.340:FF:000018">
    <property type="entry name" value="Mitochondrial protein FMP32"/>
    <property type="match status" value="1"/>
</dbReference>
<evidence type="ECO:0000256" key="2">
    <source>
        <dbReference type="ARBA" id="ARBA00004173"/>
    </source>
</evidence>
<dbReference type="OMA" id="MAYMRFR"/>
<evidence type="ECO:0000256" key="6">
    <source>
        <dbReference type="ARBA" id="ARBA00022989"/>
    </source>
</evidence>
<accession>A0A179ID89</accession>
<dbReference type="Gene3D" id="1.20.5.340">
    <property type="match status" value="1"/>
</dbReference>
<dbReference type="GO" id="GO:0005739">
    <property type="term" value="C:mitochondrion"/>
    <property type="evidence" value="ECO:0007669"/>
    <property type="project" value="UniProtKB-SubCell"/>
</dbReference>
<sequence length="256" mass="28926">MATAATAEMLPRFLLPRLSWQPVAAAPRHLAIAVSPLAARQMQHTNARRPRLSSAARSSSSNPSLSRAFHATSLRARDHHFDTLKFVKRLREDGFTEEQSVAMMKVLSDVIEESIQNLTRTMVLREDSAKATYTQKVDFAKLRSELLSADSTETNTTRSAHERLTNDIAKLNSRLRDDVSRTQASVRLDLNLEKGRIREEALSQELKIKETETKIEQEVAALREKLEQVKFQTLQWLMGVCTGFAALLLGAWRLLM</sequence>
<comment type="similarity">
    <text evidence="3">Belongs to the CCDC90 family.</text>
</comment>
<evidence type="ECO:0000256" key="7">
    <source>
        <dbReference type="ARBA" id="ARBA00023054"/>
    </source>
</evidence>
<dbReference type="InterPro" id="IPR024461">
    <property type="entry name" value="CCDC90-like"/>
</dbReference>
<evidence type="ECO:0000256" key="9">
    <source>
        <dbReference type="ARBA" id="ARBA00023136"/>
    </source>
</evidence>
<proteinExistence type="inferred from homology"/>
<evidence type="ECO:0000256" key="1">
    <source>
        <dbReference type="ARBA" id="ARBA00004167"/>
    </source>
</evidence>
<keyword evidence="13" id="KW-1185">Reference proteome</keyword>
<dbReference type="OrthoDB" id="889336at2759"/>
<evidence type="ECO:0000256" key="5">
    <source>
        <dbReference type="ARBA" id="ARBA00022946"/>
    </source>
</evidence>
<dbReference type="EMBL" id="LUKN01002103">
    <property type="protein sequence ID" value="OAQ99648.1"/>
    <property type="molecule type" value="Genomic_DNA"/>
</dbReference>
<feature type="compositionally biased region" description="Low complexity" evidence="10">
    <location>
        <begin position="52"/>
        <end position="66"/>
    </location>
</feature>
<feature type="transmembrane region" description="Helical" evidence="11">
    <location>
        <begin position="234"/>
        <end position="255"/>
    </location>
</feature>
<dbReference type="PANTHER" id="PTHR14360:SF1">
    <property type="entry name" value="PROTEIN FMP32, MITOCHONDRIAL"/>
    <property type="match status" value="1"/>
</dbReference>
<dbReference type="Pfam" id="PF07798">
    <property type="entry name" value="CCDC90-like"/>
    <property type="match status" value="1"/>
</dbReference>
<dbReference type="Proteomes" id="UP000243081">
    <property type="component" value="Unassembled WGS sequence"/>
</dbReference>
<evidence type="ECO:0000256" key="10">
    <source>
        <dbReference type="SAM" id="MobiDB-lite"/>
    </source>
</evidence>
<keyword evidence="6 11" id="KW-1133">Transmembrane helix</keyword>
<evidence type="ECO:0008006" key="14">
    <source>
        <dbReference type="Google" id="ProtNLM"/>
    </source>
</evidence>
<name>A0A179ID89_CORDF</name>
<evidence type="ECO:0000256" key="8">
    <source>
        <dbReference type="ARBA" id="ARBA00023128"/>
    </source>
</evidence>
<keyword evidence="7" id="KW-0175">Coiled coil</keyword>
<evidence type="ECO:0000256" key="3">
    <source>
        <dbReference type="ARBA" id="ARBA00007224"/>
    </source>
</evidence>
<protein>
    <recommendedName>
        <fullName evidence="14">DUF1640 domain-containing protein</fullName>
    </recommendedName>
</protein>
<evidence type="ECO:0000256" key="4">
    <source>
        <dbReference type="ARBA" id="ARBA00022692"/>
    </source>
</evidence>
<comment type="subcellular location">
    <subcellularLocation>
        <location evidence="1">Membrane</location>
        <topology evidence="1">Single-pass membrane protein</topology>
    </subcellularLocation>
    <subcellularLocation>
        <location evidence="2">Mitochondrion</location>
    </subcellularLocation>
</comment>
<organism evidence="12 13">
    <name type="scientific">Cordyceps confragosa</name>
    <name type="common">Lecanicillium lecanii</name>
    <dbReference type="NCBI Taxonomy" id="2714763"/>
    <lineage>
        <taxon>Eukaryota</taxon>
        <taxon>Fungi</taxon>
        <taxon>Dikarya</taxon>
        <taxon>Ascomycota</taxon>
        <taxon>Pezizomycotina</taxon>
        <taxon>Sordariomycetes</taxon>
        <taxon>Hypocreomycetidae</taxon>
        <taxon>Hypocreales</taxon>
        <taxon>Cordycipitaceae</taxon>
        <taxon>Akanthomyces</taxon>
    </lineage>
</organism>
<dbReference type="AlphaFoldDB" id="A0A179ID89"/>
<comment type="caution">
    <text evidence="12">The sequence shown here is derived from an EMBL/GenBank/DDBJ whole genome shotgun (WGS) entry which is preliminary data.</text>
</comment>
<evidence type="ECO:0000313" key="13">
    <source>
        <dbReference type="Proteomes" id="UP000243081"/>
    </source>
</evidence>
<evidence type="ECO:0000313" key="12">
    <source>
        <dbReference type="EMBL" id="OAQ99648.1"/>
    </source>
</evidence>
<keyword evidence="9 11" id="KW-0472">Membrane</keyword>
<reference evidence="12 13" key="1">
    <citation type="submission" date="2016-03" db="EMBL/GenBank/DDBJ databases">
        <title>Fine-scale spatial genetic structure of a fungal parasite of coffee scale insects.</title>
        <authorList>
            <person name="Jackson D."/>
            <person name="Zemenick K.A."/>
            <person name="Malloure B."/>
            <person name="Quandt C.A."/>
            <person name="James T.Y."/>
        </authorList>
    </citation>
    <scope>NUCLEOTIDE SEQUENCE [LARGE SCALE GENOMIC DNA]</scope>
    <source>
        <strain evidence="12 13">UM487</strain>
    </source>
</reference>
<dbReference type="GO" id="GO:0033617">
    <property type="term" value="P:mitochondrial respiratory chain complex IV assembly"/>
    <property type="evidence" value="ECO:0007669"/>
    <property type="project" value="TreeGrafter"/>
</dbReference>
<evidence type="ECO:0000256" key="11">
    <source>
        <dbReference type="SAM" id="Phobius"/>
    </source>
</evidence>
<feature type="region of interest" description="Disordered" evidence="10">
    <location>
        <begin position="41"/>
        <end position="66"/>
    </location>
</feature>